<dbReference type="Proteomes" id="UP001385951">
    <property type="component" value="Unassembled WGS sequence"/>
</dbReference>
<feature type="compositionally biased region" description="Polar residues" evidence="1">
    <location>
        <begin position="683"/>
        <end position="717"/>
    </location>
</feature>
<gene>
    <name evidence="2" type="ORF">QCA50_018649</name>
</gene>
<evidence type="ECO:0000313" key="2">
    <source>
        <dbReference type="EMBL" id="KAK7678301.1"/>
    </source>
</evidence>
<feature type="region of interest" description="Disordered" evidence="1">
    <location>
        <begin position="1000"/>
        <end position="1032"/>
    </location>
</feature>
<feature type="compositionally biased region" description="Polar residues" evidence="1">
    <location>
        <begin position="29"/>
        <end position="43"/>
    </location>
</feature>
<proteinExistence type="predicted"/>
<reference evidence="2 3" key="1">
    <citation type="submission" date="2022-09" db="EMBL/GenBank/DDBJ databases">
        <authorList>
            <person name="Palmer J.M."/>
        </authorList>
    </citation>
    <scope>NUCLEOTIDE SEQUENCE [LARGE SCALE GENOMIC DNA]</scope>
    <source>
        <strain evidence="2 3">DSM 7382</strain>
    </source>
</reference>
<name>A0AAW0FLT2_9APHY</name>
<feature type="compositionally biased region" description="Acidic residues" evidence="1">
    <location>
        <begin position="388"/>
        <end position="405"/>
    </location>
</feature>
<evidence type="ECO:0000256" key="1">
    <source>
        <dbReference type="SAM" id="MobiDB-lite"/>
    </source>
</evidence>
<feature type="compositionally biased region" description="Basic and acidic residues" evidence="1">
    <location>
        <begin position="873"/>
        <end position="890"/>
    </location>
</feature>
<feature type="region of interest" description="Disordered" evidence="1">
    <location>
        <begin position="308"/>
        <end position="426"/>
    </location>
</feature>
<dbReference type="CDD" id="cd00303">
    <property type="entry name" value="retropepsin_like"/>
    <property type="match status" value="1"/>
</dbReference>
<keyword evidence="3" id="KW-1185">Reference proteome</keyword>
<evidence type="ECO:0000313" key="3">
    <source>
        <dbReference type="Proteomes" id="UP001385951"/>
    </source>
</evidence>
<dbReference type="SUPFAM" id="SSF50630">
    <property type="entry name" value="Acid proteases"/>
    <property type="match status" value="1"/>
</dbReference>
<feature type="region of interest" description="Disordered" evidence="1">
    <location>
        <begin position="109"/>
        <end position="154"/>
    </location>
</feature>
<feature type="region of interest" description="Disordered" evidence="1">
    <location>
        <begin position="235"/>
        <end position="294"/>
    </location>
</feature>
<comment type="caution">
    <text evidence="2">The sequence shown here is derived from an EMBL/GenBank/DDBJ whole genome shotgun (WGS) entry which is preliminary data.</text>
</comment>
<dbReference type="Gene3D" id="2.40.70.10">
    <property type="entry name" value="Acid Proteases"/>
    <property type="match status" value="1"/>
</dbReference>
<feature type="compositionally biased region" description="Basic and acidic residues" evidence="1">
    <location>
        <begin position="821"/>
        <end position="830"/>
    </location>
</feature>
<dbReference type="Pfam" id="PF08284">
    <property type="entry name" value="RVP_2"/>
    <property type="match status" value="1"/>
</dbReference>
<feature type="compositionally biased region" description="Gly residues" evidence="1">
    <location>
        <begin position="364"/>
        <end position="377"/>
    </location>
</feature>
<feature type="compositionally biased region" description="Acidic residues" evidence="1">
    <location>
        <begin position="844"/>
        <end position="863"/>
    </location>
</feature>
<dbReference type="InterPro" id="IPR021109">
    <property type="entry name" value="Peptidase_aspartic_dom_sf"/>
</dbReference>
<feature type="region of interest" description="Disordered" evidence="1">
    <location>
        <begin position="680"/>
        <end position="890"/>
    </location>
</feature>
<dbReference type="AlphaFoldDB" id="A0AAW0FLT2"/>
<accession>A0AAW0FLT2</accession>
<feature type="compositionally biased region" description="Basic and acidic residues" evidence="1">
    <location>
        <begin position="737"/>
        <end position="747"/>
    </location>
</feature>
<feature type="region of interest" description="Disordered" evidence="1">
    <location>
        <begin position="1"/>
        <end position="73"/>
    </location>
</feature>
<organism evidence="2 3">
    <name type="scientific">Cerrena zonata</name>
    <dbReference type="NCBI Taxonomy" id="2478898"/>
    <lineage>
        <taxon>Eukaryota</taxon>
        <taxon>Fungi</taxon>
        <taxon>Dikarya</taxon>
        <taxon>Basidiomycota</taxon>
        <taxon>Agaricomycotina</taxon>
        <taxon>Agaricomycetes</taxon>
        <taxon>Polyporales</taxon>
        <taxon>Cerrenaceae</taxon>
        <taxon>Cerrena</taxon>
    </lineage>
</organism>
<feature type="compositionally biased region" description="Low complexity" evidence="1">
    <location>
        <begin position="1"/>
        <end position="10"/>
    </location>
</feature>
<protein>
    <submittedName>
        <fullName evidence="2">Uncharacterized protein</fullName>
    </submittedName>
</protein>
<dbReference type="EMBL" id="JASBNA010000073">
    <property type="protein sequence ID" value="KAK7678301.1"/>
    <property type="molecule type" value="Genomic_DNA"/>
</dbReference>
<sequence>MTTRTTTSTVSKKKKKTPSQKGKEREEITPTQNDPSSARPSTITEEEPTGTISDNENPKDNPQLPPPSEAQVTLTGDEDLSNITTTVEPGNMSHLDLVDFEEVGGVGTRTAVDRYRNQTPSRPPTEEGSVGSHSHRVTVEGSQDHPTPEAQSIVSHTTDSVDYLTQAIAPIIRTQRPGRIITREGRRGIYQALAGHMAQISRRQRRAFNAIIDAIDDIVDDLEGPVDRAHIYEVEDGHSEDESDPQVTNNHRPVENRRDASAAPRMLHGPDSNTRLRNVGINPQGGPLGPLPGIRTEETRARFAEQLAMNPRRALMAPPNGGDDRNQRRATPNGGPPDDGGHPAQPNRRPPNYGGHPDHEPIPRGGGGNGAAGGGPPGGGPPGGGPPDGEDDSEREVTESDEDEPQRDIPPHQGGNAPVRGNTPGRANIAGRRIAARSPTPFDGVNPPHTFYQPPNYIGRYDEGQFQNASATDWIRQAVREKLGTPSQDLPALRQLKLQPPGTYDGRDDIDIFDSWMSQICRWMRLARLCGPELDSERVDVLGTLLTGEALQWYNSVIDNPNRLDIVWDFESALVALYTRFVHQSTVLTATERFEGVRYTRSGGAIQLANQLNLYGSRMVVTPDSYTIRRRLWSALPDEITTTMGRVMGLSAERTSLNELVRVAAQIENSIRADVISRRMRATTGQSSGPNPNSQHNTVNTGSANHRSNNQIGSRSGSNDRDRVRRNPPPPSRFRPRVQERQVERTTDQAPPKPFTAMAPTASSSRPRPKQGCFNCGSTEHWASDPNCPKHPNKGRPAVRRMTEMESQPAELQPQPTNEGGSEKPENNIEDHEEPEQVDGSQYDPDDDYPEELYGDYPEDDADPAWMGGMRTIPEEPGRSDDQESPDDEPHIERLCGMKLRMETPVATPGNGATTESEIQLEQYRHITATQQYQLMCIRNQLSMLQEELQRTRRRNTTWTTHLDQMTSELRRFCAGVRMDYSRPVMLAIARNTILHQNRRANEREQIVGNAPSDSDGETTYSDMPELEDVPPPRQVVMPELLPSRGDGEPAEMIYIDDIVEVLRAMNDRPDREYRTAMAPKEVRPQRAFRCITVYVEVNGMKGLALLDSGSSIDCVSPEFARIAKLPAVPLDKPVGLQLGCVGSRSSINFGVRTKVQLAKSNQEVYLDVVNIDHYDLILGVPFLRQFKIRLDFDNEAVLVGSQIIPALKAGEEARTAKPTRRAYTGTSAKYQWAEKNQYE</sequence>